<dbReference type="InterPro" id="IPR020556">
    <property type="entry name" value="Amidase_CS"/>
</dbReference>
<keyword evidence="1" id="KW-0378">Hydrolase</keyword>
<dbReference type="PROSITE" id="PS00571">
    <property type="entry name" value="AMIDASES"/>
    <property type="match status" value="1"/>
</dbReference>
<evidence type="ECO:0000313" key="4">
    <source>
        <dbReference type="Proteomes" id="UP000075260"/>
    </source>
</evidence>
<comment type="caution">
    <text evidence="3">The sequence shown here is derived from an EMBL/GenBank/DDBJ whole genome shotgun (WGS) entry which is preliminary data.</text>
</comment>
<name>A0A150QBG0_SORCE</name>
<proteinExistence type="predicted"/>
<dbReference type="PIRSF" id="PIRSF001221">
    <property type="entry name" value="Amidase_fungi"/>
    <property type="match status" value="1"/>
</dbReference>
<evidence type="ECO:0000256" key="1">
    <source>
        <dbReference type="ARBA" id="ARBA00022801"/>
    </source>
</evidence>
<dbReference type="OrthoDB" id="9811471at2"/>
<gene>
    <name evidence="3" type="ORF">BE15_14080</name>
</gene>
<dbReference type="Gene3D" id="3.90.1300.10">
    <property type="entry name" value="Amidase signature (AS) domain"/>
    <property type="match status" value="1"/>
</dbReference>
<dbReference type="GO" id="GO:0017064">
    <property type="term" value="F:fatty acid amide hydrolase activity"/>
    <property type="evidence" value="ECO:0007669"/>
    <property type="project" value="TreeGrafter"/>
</dbReference>
<dbReference type="InterPro" id="IPR052096">
    <property type="entry name" value="Endocannabinoid_amidase"/>
</dbReference>
<reference evidence="3 4" key="1">
    <citation type="submission" date="2014-02" db="EMBL/GenBank/DDBJ databases">
        <title>The small core and large imbalanced accessory genome model reveals a collaborative survival strategy of Sorangium cellulosum strains in nature.</title>
        <authorList>
            <person name="Han K."/>
            <person name="Peng R."/>
            <person name="Blom J."/>
            <person name="Li Y.-Z."/>
        </authorList>
    </citation>
    <scope>NUCLEOTIDE SEQUENCE [LARGE SCALE GENOMIC DNA]</scope>
    <source>
        <strain evidence="3 4">So0008-312</strain>
    </source>
</reference>
<dbReference type="EMBL" id="JEMA01000840">
    <property type="protein sequence ID" value="KYF65325.1"/>
    <property type="molecule type" value="Genomic_DNA"/>
</dbReference>
<dbReference type="Pfam" id="PF01425">
    <property type="entry name" value="Amidase"/>
    <property type="match status" value="1"/>
</dbReference>
<dbReference type="PANTHER" id="PTHR45847:SF6">
    <property type="entry name" value="FATTY ACID AMIDE HYDROLASE"/>
    <property type="match status" value="1"/>
</dbReference>
<dbReference type="AlphaFoldDB" id="A0A150QBG0"/>
<accession>A0A150QBG0</accession>
<dbReference type="InterPro" id="IPR023631">
    <property type="entry name" value="Amidase_dom"/>
</dbReference>
<dbReference type="RefSeq" id="WP_061611177.1">
    <property type="nucleotide sequence ID" value="NZ_JEMA01000840.1"/>
</dbReference>
<sequence length="530" mass="55360">MSASTDPTQLSATVLSALLAARAISSEELTRAHLARIDALDPRLHAFTQVLHDEALAAARGLDDERRRGDVRGPLHGLPVTVKESLDMAGMASTLGVASRRDHRAKGDAAVTALLRRAGAVILGRTNVSQLLLYNESRNPLFGQTANPWSLDHSPGGSSGGEAAAIAAGMSPLGIGTDIGGSIRVPAHCCGIAGLKPTLDRWSNQGSNSALLGQEAIRAQVGPMARSARDLALVVSELEPAAMAELDVRVPPFPIVEPASVEVARLRVGFYGDDGLVPSSTAVVRAVLKAASALRARGATVVPFTPPGIVDAVYGYFAALSADGGATALALAEGGEGAELDVSLRSLRTMATLPPFARRAAARVAGLAGERRLQRLLEVTGPKSVSAFWRATHALREARAAIASAMRAEALDVLLCPPYATPALPHTASRDFVLAGSPAMLWNLTQFPAGVVPVTRVRAEEARRERPRDRLEKRAAEVDARSEGLPVGVQVVGFPYSEHVVLAAMIAIEDELAGEPDRPTTPVAPPSLAG</sequence>
<dbReference type="GO" id="GO:0004040">
    <property type="term" value="F:amidase activity"/>
    <property type="evidence" value="ECO:0007669"/>
    <property type="project" value="TreeGrafter"/>
</dbReference>
<feature type="domain" description="Amidase" evidence="2">
    <location>
        <begin position="28"/>
        <end position="502"/>
    </location>
</feature>
<dbReference type="GO" id="GO:0009062">
    <property type="term" value="P:fatty acid catabolic process"/>
    <property type="evidence" value="ECO:0007669"/>
    <property type="project" value="TreeGrafter"/>
</dbReference>
<organism evidence="3 4">
    <name type="scientific">Sorangium cellulosum</name>
    <name type="common">Polyangium cellulosum</name>
    <dbReference type="NCBI Taxonomy" id="56"/>
    <lineage>
        <taxon>Bacteria</taxon>
        <taxon>Pseudomonadati</taxon>
        <taxon>Myxococcota</taxon>
        <taxon>Polyangia</taxon>
        <taxon>Polyangiales</taxon>
        <taxon>Polyangiaceae</taxon>
        <taxon>Sorangium</taxon>
    </lineage>
</organism>
<evidence type="ECO:0000259" key="2">
    <source>
        <dbReference type="Pfam" id="PF01425"/>
    </source>
</evidence>
<evidence type="ECO:0000313" key="3">
    <source>
        <dbReference type="EMBL" id="KYF65325.1"/>
    </source>
</evidence>
<dbReference type="PANTHER" id="PTHR45847">
    <property type="entry name" value="FATTY ACID AMIDE HYDROLASE"/>
    <property type="match status" value="1"/>
</dbReference>
<dbReference type="InterPro" id="IPR036928">
    <property type="entry name" value="AS_sf"/>
</dbReference>
<protein>
    <recommendedName>
        <fullName evidence="2">Amidase domain-containing protein</fullName>
    </recommendedName>
</protein>
<dbReference type="Proteomes" id="UP000075260">
    <property type="component" value="Unassembled WGS sequence"/>
</dbReference>
<dbReference type="SUPFAM" id="SSF75304">
    <property type="entry name" value="Amidase signature (AS) enzymes"/>
    <property type="match status" value="1"/>
</dbReference>